<feature type="chain" id="PRO_5018290595" evidence="2">
    <location>
        <begin position="24"/>
        <end position="342"/>
    </location>
</feature>
<protein>
    <submittedName>
        <fullName evidence="4">Protein ROOT HAIR DEFECTIVE 3 1</fullName>
    </submittedName>
</protein>
<proteinExistence type="predicted"/>
<dbReference type="Pfam" id="PF20428">
    <property type="entry name" value="Sey1_3HB"/>
    <property type="match status" value="2"/>
</dbReference>
<reference evidence="4" key="1">
    <citation type="journal article" date="2018" name="Nat. Genet.">
        <title>Extensive intraspecific gene order and gene structural variations between Mo17 and other maize genomes.</title>
        <authorList>
            <person name="Sun S."/>
            <person name="Zhou Y."/>
            <person name="Chen J."/>
            <person name="Shi J."/>
            <person name="Zhao H."/>
            <person name="Zhao H."/>
            <person name="Song W."/>
            <person name="Zhang M."/>
            <person name="Cui Y."/>
            <person name="Dong X."/>
            <person name="Liu H."/>
            <person name="Ma X."/>
            <person name="Jiao Y."/>
            <person name="Wang B."/>
            <person name="Wei X."/>
            <person name="Stein J.C."/>
            <person name="Glaubitz J.C."/>
            <person name="Lu F."/>
            <person name="Yu G."/>
            <person name="Liang C."/>
            <person name="Fengler K."/>
            <person name="Li B."/>
            <person name="Rafalski A."/>
            <person name="Schnable P.S."/>
            <person name="Ware D.H."/>
            <person name="Buckler E.S."/>
            <person name="Lai J."/>
        </authorList>
    </citation>
    <scope>NUCLEOTIDE SEQUENCE [LARGE SCALE GENOMIC DNA]</scope>
    <source>
        <tissue evidence="4">Seedling</tissue>
    </source>
</reference>
<feature type="domain" description="Sey1/RHD3-like three-helix bundle" evidence="3">
    <location>
        <begin position="31"/>
        <end position="208"/>
    </location>
</feature>
<evidence type="ECO:0000313" key="4">
    <source>
        <dbReference type="EMBL" id="PWZ05174.1"/>
    </source>
</evidence>
<dbReference type="InterPro" id="IPR008803">
    <property type="entry name" value="RHD3/Sey1"/>
</dbReference>
<dbReference type="AlphaFoldDB" id="A0A3L6D9C2"/>
<dbReference type="EMBL" id="NCVQ01000010">
    <property type="protein sequence ID" value="PWZ05174.1"/>
    <property type="molecule type" value="Genomic_DNA"/>
</dbReference>
<evidence type="ECO:0000256" key="1">
    <source>
        <dbReference type="SAM" id="Phobius"/>
    </source>
</evidence>
<comment type="caution">
    <text evidence="4">The sequence shown here is derived from an EMBL/GenBank/DDBJ whole genome shotgun (WGS) entry which is preliminary data.</text>
</comment>
<keyword evidence="1" id="KW-0472">Membrane</keyword>
<sequence length="342" mass="38530">MLPAPAWPSPCCLLSCFATQCSLSSLQLKCSADKLRKALAEPVESLFDVADQTTWQSLRNIYKRETEAILPEFLNNLCQFEMEYAPAEEMVSKLKDYAQSVVESKAKEESSKVLIHMKERFTTVFSHDKDSNPRVWTGKEDVRAIAKEARSAALKLLSVMAAIRWDDEPDRIESILTSTLLEGSVISKIASAASADPLASTTREEQAHRRGNSKLPPPWAIMAIAILGFNEIMVLIRNPIYLFLLFVGYLMVKALAMQLDVSREFQNGVISIYDLRMSSPLRVKDHMYGSPILNIKWHQTLNSTEPKLITADKHIMRIWDPNTLPHMLPYENAFLAAVSALE</sequence>
<organism evidence="4">
    <name type="scientific">Zea mays</name>
    <name type="common">Maize</name>
    <dbReference type="NCBI Taxonomy" id="4577"/>
    <lineage>
        <taxon>Eukaryota</taxon>
        <taxon>Viridiplantae</taxon>
        <taxon>Streptophyta</taxon>
        <taxon>Embryophyta</taxon>
        <taxon>Tracheophyta</taxon>
        <taxon>Spermatophyta</taxon>
        <taxon>Magnoliopsida</taxon>
        <taxon>Liliopsida</taxon>
        <taxon>Poales</taxon>
        <taxon>Poaceae</taxon>
        <taxon>PACMAD clade</taxon>
        <taxon>Panicoideae</taxon>
        <taxon>Andropogonodae</taxon>
        <taxon>Andropogoneae</taxon>
        <taxon>Tripsacinae</taxon>
        <taxon>Zea</taxon>
    </lineage>
</organism>
<dbReference type="PANTHER" id="PTHR45923:SF20">
    <property type="entry name" value="PROTEIN ROOT HAIR DEFECTIVE 3 HOMOLOG 2"/>
    <property type="match status" value="1"/>
</dbReference>
<keyword evidence="1" id="KW-0812">Transmembrane</keyword>
<dbReference type="InterPro" id="IPR046758">
    <property type="entry name" value="Sey1/RHD3-like_3HB"/>
</dbReference>
<dbReference type="ExpressionAtlas" id="A0A3L6D9C2">
    <property type="expression patterns" value="baseline"/>
</dbReference>
<gene>
    <name evidence="4" type="primary">Os12g0604600_1</name>
    <name evidence="4" type="ORF">Zm00014a_018766</name>
</gene>
<keyword evidence="2" id="KW-0732">Signal</keyword>
<accession>A0A3L6D9C2</accession>
<feature type="domain" description="Sey1/RHD3-like three-helix bundle" evidence="3">
    <location>
        <begin position="209"/>
        <end position="260"/>
    </location>
</feature>
<evidence type="ECO:0000256" key="2">
    <source>
        <dbReference type="SAM" id="SignalP"/>
    </source>
</evidence>
<name>A0A3L6D9C2_MAIZE</name>
<dbReference type="PANTHER" id="PTHR45923">
    <property type="entry name" value="PROTEIN SEY1"/>
    <property type="match status" value="1"/>
</dbReference>
<evidence type="ECO:0000259" key="3">
    <source>
        <dbReference type="Pfam" id="PF20428"/>
    </source>
</evidence>
<feature type="transmembrane region" description="Helical" evidence="1">
    <location>
        <begin position="242"/>
        <end position="261"/>
    </location>
</feature>
<dbReference type="Proteomes" id="UP000251960">
    <property type="component" value="Chromosome 9"/>
</dbReference>
<keyword evidence="1" id="KW-1133">Transmembrane helix</keyword>
<feature type="signal peptide" evidence="2">
    <location>
        <begin position="1"/>
        <end position="23"/>
    </location>
</feature>